<dbReference type="PANTHER" id="PTHR33734:SF22">
    <property type="entry name" value="MEMBRANE-BOUND LYTIC MUREIN TRANSGLYCOSYLASE D"/>
    <property type="match status" value="1"/>
</dbReference>
<dbReference type="GO" id="GO:0008932">
    <property type="term" value="F:lytic endotransglycosylase activity"/>
    <property type="evidence" value="ECO:0007669"/>
    <property type="project" value="TreeGrafter"/>
</dbReference>
<evidence type="ECO:0000259" key="5">
    <source>
        <dbReference type="PROSITE" id="PS50911"/>
    </source>
</evidence>
<sequence>MRKKVYALTATAGACALYSYTADASEYTVKANDSLWTIATQYNTSVAELKSLNNLTSNLIFVNQKLQVPDGSSYTRPTTTARAVQTTQTTSATVHTVQAGESLSVIAAKYGTSYSKIMSLNNLNSYLIFPGQRLKVTGTVTTQVTPAPATTVTTPVVSSAPPGKYTVQAGDSLWLIANKFNVSISDIQRWNNLSSYLILPNQQLVVSGNASSTVTTTKPQTTTTYTTSTTVQHAPTTGPVFNHRNLYDYGQCTWHVFNRRAAIGKGISTYWWNANNWANGARQDGYVVSYTPTVGSIAQSSEGPLGHVAFVERVNPDGSILVSEMNYYTPPTIVGYRTISLAERSRYVFIQ</sequence>
<keyword evidence="1 4" id="KW-0732">Signal</keyword>
<comment type="caution">
    <text evidence="7">The sequence shown here is derived from an EMBL/GenBank/DDBJ whole genome shotgun (WGS) entry which is preliminary data.</text>
</comment>
<dbReference type="SMART" id="SM00257">
    <property type="entry name" value="LysM"/>
    <property type="match status" value="3"/>
</dbReference>
<feature type="domain" description="LysM" evidence="6">
    <location>
        <begin position="93"/>
        <end position="136"/>
    </location>
</feature>
<dbReference type="GO" id="GO:0071555">
    <property type="term" value="P:cell wall organization"/>
    <property type="evidence" value="ECO:0007669"/>
    <property type="project" value="UniProtKB-KW"/>
</dbReference>
<dbReference type="InterPro" id="IPR038765">
    <property type="entry name" value="Papain-like_cys_pep_sf"/>
</dbReference>
<dbReference type="EMBL" id="SCWF01000008">
    <property type="protein sequence ID" value="TDM13673.1"/>
    <property type="molecule type" value="Genomic_DNA"/>
</dbReference>
<evidence type="ECO:0000313" key="8">
    <source>
        <dbReference type="Proteomes" id="UP000294843"/>
    </source>
</evidence>
<feature type="domain" description="Peptidase C51" evidence="5">
    <location>
        <begin position="227"/>
        <end position="351"/>
    </location>
</feature>
<evidence type="ECO:0000256" key="1">
    <source>
        <dbReference type="ARBA" id="ARBA00022729"/>
    </source>
</evidence>
<feature type="domain" description="LysM" evidence="6">
    <location>
        <begin position="25"/>
        <end position="68"/>
    </location>
</feature>
<dbReference type="PROSITE" id="PS50911">
    <property type="entry name" value="CHAP"/>
    <property type="match status" value="1"/>
</dbReference>
<dbReference type="Pfam" id="PF05257">
    <property type="entry name" value="CHAP"/>
    <property type="match status" value="1"/>
</dbReference>
<dbReference type="GO" id="GO:0016787">
    <property type="term" value="F:hydrolase activity"/>
    <property type="evidence" value="ECO:0007669"/>
    <property type="project" value="UniProtKB-KW"/>
</dbReference>
<dbReference type="PANTHER" id="PTHR33734">
    <property type="entry name" value="LYSM DOMAIN-CONTAINING GPI-ANCHORED PROTEIN 2"/>
    <property type="match status" value="1"/>
</dbReference>
<keyword evidence="8" id="KW-1185">Reference proteome</keyword>
<evidence type="ECO:0000256" key="2">
    <source>
        <dbReference type="ARBA" id="ARBA00022801"/>
    </source>
</evidence>
<protein>
    <submittedName>
        <fullName evidence="7">LysM peptidoglycan-binding domain-containing protein</fullName>
    </submittedName>
</protein>
<evidence type="ECO:0000313" key="7">
    <source>
        <dbReference type="EMBL" id="TDM13673.1"/>
    </source>
</evidence>
<name>A0A4R6BYU5_9STAP</name>
<dbReference type="InterPro" id="IPR007921">
    <property type="entry name" value="CHAP_dom"/>
</dbReference>
<organism evidence="7 8">
    <name type="scientific">Macrococcus bovicus</name>
    <dbReference type="NCBI Taxonomy" id="69968"/>
    <lineage>
        <taxon>Bacteria</taxon>
        <taxon>Bacillati</taxon>
        <taxon>Bacillota</taxon>
        <taxon>Bacilli</taxon>
        <taxon>Bacillales</taxon>
        <taxon>Staphylococcaceae</taxon>
        <taxon>Macrococcus</taxon>
    </lineage>
</organism>
<dbReference type="CDD" id="cd00118">
    <property type="entry name" value="LysM"/>
    <property type="match status" value="3"/>
</dbReference>
<dbReference type="InterPro" id="IPR018392">
    <property type="entry name" value="LysM"/>
</dbReference>
<dbReference type="SUPFAM" id="SSF54106">
    <property type="entry name" value="LysM domain"/>
    <property type="match status" value="3"/>
</dbReference>
<dbReference type="OrthoDB" id="9813368at2"/>
<dbReference type="Gene3D" id="3.10.350.10">
    <property type="entry name" value="LysM domain"/>
    <property type="match status" value="3"/>
</dbReference>
<keyword evidence="3" id="KW-0961">Cell wall biogenesis/degradation</keyword>
<dbReference type="Proteomes" id="UP000294843">
    <property type="component" value="Unassembled WGS sequence"/>
</dbReference>
<dbReference type="Pfam" id="PF01476">
    <property type="entry name" value="LysM"/>
    <property type="match status" value="3"/>
</dbReference>
<dbReference type="Gene3D" id="3.90.1720.10">
    <property type="entry name" value="endopeptidase domain like (from Nostoc punctiforme)"/>
    <property type="match status" value="1"/>
</dbReference>
<feature type="domain" description="LysM" evidence="6">
    <location>
        <begin position="163"/>
        <end position="206"/>
    </location>
</feature>
<dbReference type="PROSITE" id="PS51782">
    <property type="entry name" value="LYSM"/>
    <property type="match status" value="3"/>
</dbReference>
<feature type="signal peptide" evidence="4">
    <location>
        <begin position="1"/>
        <end position="24"/>
    </location>
</feature>
<gene>
    <name evidence="7" type="ORF">ERX55_07715</name>
</gene>
<dbReference type="InterPro" id="IPR036779">
    <property type="entry name" value="LysM_dom_sf"/>
</dbReference>
<dbReference type="SUPFAM" id="SSF54001">
    <property type="entry name" value="Cysteine proteinases"/>
    <property type="match status" value="1"/>
</dbReference>
<proteinExistence type="predicted"/>
<accession>A0A4R6BYU5</accession>
<reference evidence="7 8" key="1">
    <citation type="submission" date="2019-01" db="EMBL/GenBank/DDBJ databases">
        <title>Draft genome sequences of the type strains of six Macrococcus species.</title>
        <authorList>
            <person name="Mazhar S."/>
            <person name="Altermann E."/>
            <person name="Hill C."/>
            <person name="Mcauliffe O."/>
        </authorList>
    </citation>
    <scope>NUCLEOTIDE SEQUENCE [LARGE SCALE GENOMIC DNA]</scope>
    <source>
        <strain evidence="7 8">ATCC 51825</strain>
    </source>
</reference>
<evidence type="ECO:0000259" key="6">
    <source>
        <dbReference type="PROSITE" id="PS51782"/>
    </source>
</evidence>
<evidence type="ECO:0000256" key="3">
    <source>
        <dbReference type="ARBA" id="ARBA00023316"/>
    </source>
</evidence>
<dbReference type="PROSITE" id="PS51257">
    <property type="entry name" value="PROKAR_LIPOPROTEIN"/>
    <property type="match status" value="1"/>
</dbReference>
<keyword evidence="2" id="KW-0378">Hydrolase</keyword>
<dbReference type="RefSeq" id="WP_133451999.1">
    <property type="nucleotide sequence ID" value="NZ_SCWF01000008.1"/>
</dbReference>
<evidence type="ECO:0000256" key="4">
    <source>
        <dbReference type="SAM" id="SignalP"/>
    </source>
</evidence>
<feature type="chain" id="PRO_5020193407" evidence="4">
    <location>
        <begin position="25"/>
        <end position="351"/>
    </location>
</feature>
<dbReference type="AlphaFoldDB" id="A0A4R6BYU5"/>